<dbReference type="AlphaFoldDB" id="A0A7C9L850"/>
<gene>
    <name evidence="2" type="ORF">FH759_09625</name>
</gene>
<dbReference type="Proteomes" id="UP000483078">
    <property type="component" value="Unassembled WGS sequence"/>
</dbReference>
<reference evidence="2 3" key="1">
    <citation type="submission" date="2019-06" db="EMBL/GenBank/DDBJ databases">
        <title>Enrichment of Autotrophic Halophilic Microorganisms from Red Sea Brine Pool Using Microbial Electrosynthesis System.</title>
        <authorList>
            <person name="Alqahtani M.F."/>
            <person name="Bajracharya S."/>
            <person name="Katuri K.P."/>
            <person name="Ali M."/>
            <person name="Saikaly P.E."/>
        </authorList>
    </citation>
    <scope>NUCLEOTIDE SEQUENCE [LARGE SCALE GENOMIC DNA]</scope>
    <source>
        <strain evidence="2">MES6</strain>
    </source>
</reference>
<name>A0A7C9L850_9RHOB</name>
<dbReference type="SUPFAM" id="SSF53474">
    <property type="entry name" value="alpha/beta-Hydrolases"/>
    <property type="match status" value="1"/>
</dbReference>
<dbReference type="InterPro" id="IPR000639">
    <property type="entry name" value="Epox_hydrolase-like"/>
</dbReference>
<dbReference type="InterPro" id="IPR050266">
    <property type="entry name" value="AB_hydrolase_sf"/>
</dbReference>
<feature type="domain" description="AB hydrolase-1" evidence="1">
    <location>
        <begin position="24"/>
        <end position="263"/>
    </location>
</feature>
<accession>A0A7C9L850</accession>
<dbReference type="RefSeq" id="WP_273249673.1">
    <property type="nucleotide sequence ID" value="NZ_VENJ01000012.1"/>
</dbReference>
<dbReference type="PANTHER" id="PTHR43798">
    <property type="entry name" value="MONOACYLGLYCEROL LIPASE"/>
    <property type="match status" value="1"/>
</dbReference>
<protein>
    <submittedName>
        <fullName evidence="2">Alpha/beta hydrolase</fullName>
    </submittedName>
</protein>
<dbReference type="InterPro" id="IPR000073">
    <property type="entry name" value="AB_hydrolase_1"/>
</dbReference>
<organism evidence="2 3">
    <name type="scientific">Sediminimonas qiaohouensis</name>
    <dbReference type="NCBI Taxonomy" id="552061"/>
    <lineage>
        <taxon>Bacteria</taxon>
        <taxon>Pseudomonadati</taxon>
        <taxon>Pseudomonadota</taxon>
        <taxon>Alphaproteobacteria</taxon>
        <taxon>Rhodobacterales</taxon>
        <taxon>Roseobacteraceae</taxon>
        <taxon>Sediminimonas</taxon>
    </lineage>
</organism>
<dbReference type="GO" id="GO:0016020">
    <property type="term" value="C:membrane"/>
    <property type="evidence" value="ECO:0007669"/>
    <property type="project" value="TreeGrafter"/>
</dbReference>
<evidence type="ECO:0000259" key="1">
    <source>
        <dbReference type="Pfam" id="PF12697"/>
    </source>
</evidence>
<dbReference type="EMBL" id="VENJ01000012">
    <property type="protein sequence ID" value="MTJ04935.1"/>
    <property type="molecule type" value="Genomic_DNA"/>
</dbReference>
<dbReference type="Pfam" id="PF12697">
    <property type="entry name" value="Abhydrolase_6"/>
    <property type="match status" value="1"/>
</dbReference>
<keyword evidence="2" id="KW-0378">Hydrolase</keyword>
<dbReference type="Gene3D" id="3.40.50.1820">
    <property type="entry name" value="alpha/beta hydrolase"/>
    <property type="match status" value="1"/>
</dbReference>
<dbReference type="PANTHER" id="PTHR43798:SF33">
    <property type="entry name" value="HYDROLASE, PUTATIVE (AFU_ORTHOLOGUE AFUA_2G14860)-RELATED"/>
    <property type="match status" value="1"/>
</dbReference>
<dbReference type="InterPro" id="IPR029058">
    <property type="entry name" value="AB_hydrolase_fold"/>
</dbReference>
<dbReference type="PRINTS" id="PR00412">
    <property type="entry name" value="EPOXHYDRLASE"/>
</dbReference>
<evidence type="ECO:0000313" key="3">
    <source>
        <dbReference type="Proteomes" id="UP000483078"/>
    </source>
</evidence>
<dbReference type="PRINTS" id="PR00111">
    <property type="entry name" value="ABHYDROLASE"/>
</dbReference>
<proteinExistence type="predicted"/>
<sequence>MPQVMAGGHAAHVTRMGQGPRAALLIHCSLGHSGGWAPMMAVLDDLLHAATFDLPGHGRSADWDGTREIQGLSTDIAADLIAAEGGAPVDVIGHSFGATVALRLAVERPELVRSLVLIEPVFFAVALADHPDWAQTHDVDMAAYTEAVEAGDAERAARAFTSRWGDGRPWDSLPEAQRAAMVQRIHLIEAGAGAIYGDVAGLLSSGALSRIAVPVLLIEGGASPEYIAAINEGLARRIPGSRRAVIDGAGHMVPITHPAPVAAEIRTFLSGAPGTGTAQG</sequence>
<comment type="caution">
    <text evidence="2">The sequence shown here is derived from an EMBL/GenBank/DDBJ whole genome shotgun (WGS) entry which is preliminary data.</text>
</comment>
<dbReference type="GO" id="GO:0016787">
    <property type="term" value="F:hydrolase activity"/>
    <property type="evidence" value="ECO:0007669"/>
    <property type="project" value="UniProtKB-KW"/>
</dbReference>
<evidence type="ECO:0000313" key="2">
    <source>
        <dbReference type="EMBL" id="MTJ04935.1"/>
    </source>
</evidence>